<dbReference type="AlphaFoldDB" id="A0AAE0YBX7"/>
<sequence length="822" mass="88081">MAGAAAQFPFGHILDTLEYGPALEGEALVKHWLDKHNRNFGHFINGEWQRPVDRDNIPSKKPSTGETLAGTLEATEEDVQRAVAAAEGAHKKWSALSNFDRAKFLYSVARNLQKHQSLLALVEAVDCGMPSKEARTTVVPAIIRQFYHYAGWAQVLSEEVQSWSSLGVVAVFPGWMSPLVQLVQRVAPALAAGNTVVVMPSPHTRLSSLLFADICAQAGLPAGVFSVVTGSTLGLLASHPAVDAVTLAGNTLEGRAMRQLVAGSGKKLSMELTGHCPILVFEEADLDSAVENIVMAAFSNSGQNTYSASRLLVQEPVYSRLVEKLKVRMTKIAIGDNLDKNKDQGPLGDPAAIIRLGQLVQEAQAEGAEIFQPSALPSGIHDCFPPTLVTGAQTSSQIYVEEPCGPVLVVIPFRTEKEAISIANHGVSGTAAGVWTENVSVALEVASMLQVATVWVNTYGLLDAACGAGGLKASGFGRSGGKEALYNYMRPSWQMPVRTTNSEVDMDKFGASSRSDLLPSLAAADNLKDGDSPNIDKTYKLFYGGGQKRPDSGASLPVVSQAGSVLGHVPDGGKKDVRNAVEAAVKAAPSWGKKDGHGRSQILYYLAENLLSRKSNFIQLLSSATSKDCEDRARNEVDLAIQRLFFWAAYCDKFGGTVQESTLYGLTWKVHLSLGVIGIVCPDDFPFLAFVSLIAPAIARGNAVVAVPSEQFPLAALAFHQVLETSDVPPGVVNIITGDRNVLTRTLSQHQDIASVWYFGSGEAGSTFVEAAASGGNMKRTWVNYGQLRNFIDREQGQGQEFLVEATTVKNIWLPMGDIFAN</sequence>
<evidence type="ECO:0000313" key="3">
    <source>
        <dbReference type="Proteomes" id="UP001283361"/>
    </source>
</evidence>
<feature type="domain" description="Aldehyde dehydrogenase" evidence="1">
    <location>
        <begin position="556"/>
        <end position="786"/>
    </location>
</feature>
<dbReference type="GO" id="GO:0016620">
    <property type="term" value="F:oxidoreductase activity, acting on the aldehyde or oxo group of donors, NAD or NADP as acceptor"/>
    <property type="evidence" value="ECO:0007669"/>
    <property type="project" value="InterPro"/>
</dbReference>
<dbReference type="Gene3D" id="3.40.605.10">
    <property type="entry name" value="Aldehyde Dehydrogenase, Chain A, domain 1"/>
    <property type="match status" value="2"/>
</dbReference>
<accession>A0AAE0YBX7</accession>
<dbReference type="Proteomes" id="UP001283361">
    <property type="component" value="Unassembled WGS sequence"/>
</dbReference>
<dbReference type="SUPFAM" id="SSF53720">
    <property type="entry name" value="ALDH-like"/>
    <property type="match status" value="2"/>
</dbReference>
<dbReference type="InterPro" id="IPR016161">
    <property type="entry name" value="Ald_DH/histidinol_DH"/>
</dbReference>
<keyword evidence="3" id="KW-1185">Reference proteome</keyword>
<gene>
    <name evidence="2" type="ORF">RRG08_040259</name>
</gene>
<name>A0AAE0YBX7_9GAST</name>
<dbReference type="Pfam" id="PF00171">
    <property type="entry name" value="Aldedh"/>
    <property type="match status" value="2"/>
</dbReference>
<protein>
    <recommendedName>
        <fullName evidence="1">Aldehyde dehydrogenase domain-containing protein</fullName>
    </recommendedName>
</protein>
<comment type="caution">
    <text evidence="2">The sequence shown here is derived from an EMBL/GenBank/DDBJ whole genome shotgun (WGS) entry which is preliminary data.</text>
</comment>
<dbReference type="InterPro" id="IPR015590">
    <property type="entry name" value="Aldehyde_DH_dom"/>
</dbReference>
<dbReference type="EMBL" id="JAWDGP010006589">
    <property type="protein sequence ID" value="KAK3738601.1"/>
    <property type="molecule type" value="Genomic_DNA"/>
</dbReference>
<evidence type="ECO:0000259" key="1">
    <source>
        <dbReference type="Pfam" id="PF00171"/>
    </source>
</evidence>
<evidence type="ECO:0000313" key="2">
    <source>
        <dbReference type="EMBL" id="KAK3738601.1"/>
    </source>
</evidence>
<dbReference type="InterPro" id="IPR016162">
    <property type="entry name" value="Ald_DH_N"/>
</dbReference>
<dbReference type="InterPro" id="IPR016163">
    <property type="entry name" value="Ald_DH_C"/>
</dbReference>
<organism evidence="2 3">
    <name type="scientific">Elysia crispata</name>
    <name type="common">lettuce slug</name>
    <dbReference type="NCBI Taxonomy" id="231223"/>
    <lineage>
        <taxon>Eukaryota</taxon>
        <taxon>Metazoa</taxon>
        <taxon>Spiralia</taxon>
        <taxon>Lophotrochozoa</taxon>
        <taxon>Mollusca</taxon>
        <taxon>Gastropoda</taxon>
        <taxon>Heterobranchia</taxon>
        <taxon>Euthyneura</taxon>
        <taxon>Panpulmonata</taxon>
        <taxon>Sacoglossa</taxon>
        <taxon>Placobranchoidea</taxon>
        <taxon>Plakobranchidae</taxon>
        <taxon>Elysia</taxon>
    </lineage>
</organism>
<reference evidence="2" key="1">
    <citation type="journal article" date="2023" name="G3 (Bethesda)">
        <title>A reference genome for the long-term kleptoplast-retaining sea slug Elysia crispata morphotype clarki.</title>
        <authorList>
            <person name="Eastman K.E."/>
            <person name="Pendleton A.L."/>
            <person name="Shaikh M.A."/>
            <person name="Suttiyut T."/>
            <person name="Ogas R."/>
            <person name="Tomko P."/>
            <person name="Gavelis G."/>
            <person name="Widhalm J.R."/>
            <person name="Wisecaver J.H."/>
        </authorList>
    </citation>
    <scope>NUCLEOTIDE SEQUENCE</scope>
    <source>
        <strain evidence="2">ECLA1</strain>
    </source>
</reference>
<dbReference type="Gene3D" id="3.40.309.10">
    <property type="entry name" value="Aldehyde Dehydrogenase, Chain A, domain 2"/>
    <property type="match status" value="1"/>
</dbReference>
<feature type="domain" description="Aldehyde dehydrogenase" evidence="1">
    <location>
        <begin position="52"/>
        <end position="491"/>
    </location>
</feature>
<dbReference type="PANTHER" id="PTHR11699">
    <property type="entry name" value="ALDEHYDE DEHYDROGENASE-RELATED"/>
    <property type="match status" value="1"/>
</dbReference>
<proteinExistence type="predicted"/>